<dbReference type="Proteomes" id="UP000053144">
    <property type="component" value="Chromosome 5"/>
</dbReference>
<reference evidence="3" key="1">
    <citation type="journal article" date="2015" name="Proc. Natl. Acad. Sci. U.S.A.">
        <title>Genome sequencing of adzuki bean (Vigna angularis) provides insight into high starch and low fat accumulation and domestication.</title>
        <authorList>
            <person name="Yang K."/>
            <person name="Tian Z."/>
            <person name="Chen C."/>
            <person name="Luo L."/>
            <person name="Zhao B."/>
            <person name="Wang Z."/>
            <person name="Yu L."/>
            <person name="Li Y."/>
            <person name="Sun Y."/>
            <person name="Li W."/>
            <person name="Chen Y."/>
            <person name="Li Y."/>
            <person name="Zhang Y."/>
            <person name="Ai D."/>
            <person name="Zhao J."/>
            <person name="Shang C."/>
            <person name="Ma Y."/>
            <person name="Wu B."/>
            <person name="Wang M."/>
            <person name="Gao L."/>
            <person name="Sun D."/>
            <person name="Zhang P."/>
            <person name="Guo F."/>
            <person name="Wang W."/>
            <person name="Li Y."/>
            <person name="Wang J."/>
            <person name="Varshney R.K."/>
            <person name="Wang J."/>
            <person name="Ling H.Q."/>
            <person name="Wan P."/>
        </authorList>
    </citation>
    <scope>NUCLEOTIDE SEQUENCE</scope>
    <source>
        <strain evidence="3">cv. Jingnong 6</strain>
    </source>
</reference>
<feature type="region of interest" description="Disordered" evidence="1">
    <location>
        <begin position="63"/>
        <end position="106"/>
    </location>
</feature>
<proteinExistence type="predicted"/>
<evidence type="ECO:0000256" key="1">
    <source>
        <dbReference type="SAM" id="MobiDB-lite"/>
    </source>
</evidence>
<gene>
    <name evidence="2" type="ORF">LR48_Vigan05g080900</name>
</gene>
<evidence type="ECO:0000313" key="3">
    <source>
        <dbReference type="Proteomes" id="UP000053144"/>
    </source>
</evidence>
<evidence type="ECO:0000313" key="2">
    <source>
        <dbReference type="EMBL" id="KOM43205.1"/>
    </source>
</evidence>
<feature type="compositionally biased region" description="Acidic residues" evidence="1">
    <location>
        <begin position="80"/>
        <end position="106"/>
    </location>
</feature>
<dbReference type="Gramene" id="KOM43205">
    <property type="protein sequence ID" value="KOM43205"/>
    <property type="gene ID" value="LR48_Vigan05g080900"/>
</dbReference>
<name>A0A0L9UJZ5_PHAAN</name>
<dbReference type="EMBL" id="CM003375">
    <property type="protein sequence ID" value="KOM43205.1"/>
    <property type="molecule type" value="Genomic_DNA"/>
</dbReference>
<dbReference type="AlphaFoldDB" id="A0A0L9UJZ5"/>
<sequence length="106" mass="11619">MHVGIVEGQPRPFLKTALSGVKCPLRGAQRDFAKVILVDCWLFMVVWLDDFDAGDVEGPCFALNGDEKSGGVGAAKASAMEDDDEDEDYEDGDEEEEDDDEEEDSN</sequence>
<accession>A0A0L9UJZ5</accession>
<organism evidence="2 3">
    <name type="scientific">Phaseolus angularis</name>
    <name type="common">Azuki bean</name>
    <name type="synonym">Vigna angularis</name>
    <dbReference type="NCBI Taxonomy" id="3914"/>
    <lineage>
        <taxon>Eukaryota</taxon>
        <taxon>Viridiplantae</taxon>
        <taxon>Streptophyta</taxon>
        <taxon>Embryophyta</taxon>
        <taxon>Tracheophyta</taxon>
        <taxon>Spermatophyta</taxon>
        <taxon>Magnoliopsida</taxon>
        <taxon>eudicotyledons</taxon>
        <taxon>Gunneridae</taxon>
        <taxon>Pentapetalae</taxon>
        <taxon>rosids</taxon>
        <taxon>fabids</taxon>
        <taxon>Fabales</taxon>
        <taxon>Fabaceae</taxon>
        <taxon>Papilionoideae</taxon>
        <taxon>50 kb inversion clade</taxon>
        <taxon>NPAAA clade</taxon>
        <taxon>indigoferoid/millettioid clade</taxon>
        <taxon>Phaseoleae</taxon>
        <taxon>Vigna</taxon>
    </lineage>
</organism>
<protein>
    <submittedName>
        <fullName evidence="2">Uncharacterized protein</fullName>
    </submittedName>
</protein>